<organism evidence="1">
    <name type="scientific">Kuenenia stuttgartiensis</name>
    <dbReference type="NCBI Taxonomy" id="174633"/>
    <lineage>
        <taxon>Bacteria</taxon>
        <taxon>Pseudomonadati</taxon>
        <taxon>Planctomycetota</taxon>
        <taxon>Candidatus Brocadiia</taxon>
        <taxon>Candidatus Brocadiales</taxon>
        <taxon>Candidatus Brocadiaceae</taxon>
        <taxon>Candidatus Kuenenia</taxon>
    </lineage>
</organism>
<dbReference type="EMBL" id="CT573073">
    <property type="protein sequence ID" value="CAJ71417.1"/>
    <property type="molecule type" value="Genomic_DNA"/>
</dbReference>
<protein>
    <submittedName>
        <fullName evidence="1">Uncharacterized protein</fullName>
    </submittedName>
</protein>
<reference evidence="1" key="1">
    <citation type="journal article" date="2006" name="Nature">
        <title>Deciphering the evolution and metabolism of an anammox bacterium from a community genome.</title>
        <authorList>
            <person name="Strous M."/>
            <person name="Pelletier E."/>
            <person name="Mangenot S."/>
            <person name="Rattei T."/>
            <person name="Lehner A."/>
            <person name="Taylor M.W."/>
            <person name="Horn M."/>
            <person name="Daims H."/>
            <person name="Bartol-Mavel D."/>
            <person name="Wincker P."/>
            <person name="Barbe V."/>
            <person name="Fonknechten N."/>
            <person name="Vallenet D."/>
            <person name="Segurens B."/>
            <person name="Schenowitz-Truong C."/>
            <person name="Medigue C."/>
            <person name="Collingro A."/>
            <person name="Snel B."/>
            <person name="Dutilh B.E."/>
            <person name="OpDenCamp H.J.M."/>
            <person name="vanDerDrift C."/>
            <person name="Cirpus I."/>
            <person name="vanDePas-Schoonen K.T."/>
            <person name="Harhangi H.R."/>
            <person name="vanNiftrik L."/>
            <person name="Schmid M."/>
            <person name="Keltjens J."/>
            <person name="vanDeVossenberg J."/>
            <person name="Kartal B."/>
            <person name="Meier H."/>
            <person name="Frishman D."/>
            <person name="Huynen M.A."/>
            <person name="Mewes H."/>
            <person name="Weissenbach J."/>
            <person name="Jetten M.S.M."/>
            <person name="Wagner M."/>
            <person name="LePaslier D."/>
        </authorList>
    </citation>
    <scope>NUCLEOTIDE SEQUENCE</scope>
</reference>
<accession>Q1PW06</accession>
<name>Q1PW06_KUEST</name>
<evidence type="ECO:0000313" key="1">
    <source>
        <dbReference type="EMBL" id="CAJ71417.1"/>
    </source>
</evidence>
<sequence length="53" mass="5835">MGFRDLSLGFCMCLSGHVVHTMKKGNATNLPLLPLISHNDFVTFVLCINLTTL</sequence>
<dbReference type="AlphaFoldDB" id="Q1PW06"/>
<reference evidence="1" key="2">
    <citation type="submission" date="2006-01" db="EMBL/GenBank/DDBJ databases">
        <authorList>
            <person name="Genoscope"/>
        </authorList>
    </citation>
    <scope>NUCLEOTIDE SEQUENCE</scope>
</reference>
<proteinExistence type="predicted"/>
<gene>
    <name evidence="1" type="ORF">kustc0672</name>
</gene>